<dbReference type="EMBL" id="JAFLCK010000025">
    <property type="protein sequence ID" value="MBN8661790.1"/>
    <property type="molecule type" value="Genomic_DNA"/>
</dbReference>
<proteinExistence type="predicted"/>
<gene>
    <name evidence="1" type="ORF">J0M35_15595</name>
</gene>
<comment type="caution">
    <text evidence="1">The sequence shown here is derived from an EMBL/GenBank/DDBJ whole genome shotgun (WGS) entry which is preliminary data.</text>
</comment>
<sequence>MEALVFINFKQALGFGHVGWGFQLDGGAEGESRYVFGSSDHLYRHSYLNLWQLVRYSHVPRGGDTDFWIAFGSREDMLAAMKSGPHIVYHAAKVLPVEDARPGCVEPMAQRLRYMGWSILGNNCVDQALQLLRAYGVPDRDLGYLQEDSRHYSMQEALSRKMLRLGDTTLISPVSWFESLPGKVIQLFDVQFGLVGSGS</sequence>
<dbReference type="AlphaFoldDB" id="A0A8J7TNG2"/>
<reference evidence="1" key="1">
    <citation type="submission" date="2021-02" db="EMBL/GenBank/DDBJ databases">
        <title>Genome-Resolved Metagenomics of a Microbial Community Performing Photosynthetic Biological Nutrient Removal.</title>
        <authorList>
            <person name="Mcdaniel E.A."/>
        </authorList>
    </citation>
    <scope>NUCLEOTIDE SEQUENCE</scope>
    <source>
        <strain evidence="1">UWPOB_OBS1</strain>
    </source>
</reference>
<dbReference type="Proteomes" id="UP000664277">
    <property type="component" value="Unassembled WGS sequence"/>
</dbReference>
<organism evidence="1 2">
    <name type="scientific">Candidatus Obscuribacter phosphatis</name>
    <dbReference type="NCBI Taxonomy" id="1906157"/>
    <lineage>
        <taxon>Bacteria</taxon>
        <taxon>Bacillati</taxon>
        <taxon>Candidatus Melainabacteria</taxon>
        <taxon>Candidatus Obscuribacterales</taxon>
        <taxon>Candidatus Obscuribacteraceae</taxon>
        <taxon>Candidatus Obscuribacter</taxon>
    </lineage>
</organism>
<protein>
    <submittedName>
        <fullName evidence="1">Uncharacterized protein</fullName>
    </submittedName>
</protein>
<name>A0A8J7TNG2_9BACT</name>
<accession>A0A8J7TNG2</accession>
<evidence type="ECO:0000313" key="2">
    <source>
        <dbReference type="Proteomes" id="UP000664277"/>
    </source>
</evidence>
<evidence type="ECO:0000313" key="1">
    <source>
        <dbReference type="EMBL" id="MBN8661790.1"/>
    </source>
</evidence>